<evidence type="ECO:0000313" key="3">
    <source>
        <dbReference type="Proteomes" id="UP001141327"/>
    </source>
</evidence>
<sequence length="157" mass="17029">MLTGAKNENALPAEAASSDGVIIATVPAFISMAERSQQMEQLEQQIEKFGKFIAPGKSKLNLAAAKVAAAAPRAWDEERQERPRGEEDHVISSETSFFSLVKAGFPAEKLLKCFPGEQLQPAPKANSYVKQVAFSEEAAAFCSQSNPNHPHCSSRPR</sequence>
<proteinExistence type="predicted"/>
<protein>
    <submittedName>
        <fullName evidence="2">Uncharacterized protein</fullName>
    </submittedName>
</protein>
<dbReference type="EMBL" id="JAPMOS010000142">
    <property type="protein sequence ID" value="KAJ4454644.1"/>
    <property type="molecule type" value="Genomic_DNA"/>
</dbReference>
<evidence type="ECO:0000313" key="2">
    <source>
        <dbReference type="EMBL" id="KAJ4454644.1"/>
    </source>
</evidence>
<evidence type="ECO:0000256" key="1">
    <source>
        <dbReference type="SAM" id="MobiDB-lite"/>
    </source>
</evidence>
<name>A0ABQ8U5M4_9EUKA</name>
<reference evidence="2" key="1">
    <citation type="journal article" date="2022" name="bioRxiv">
        <title>Genomics of Preaxostyla Flagellates Illuminates Evolutionary Transitions and the Path Towards Mitochondrial Loss.</title>
        <authorList>
            <person name="Novak L.V.F."/>
            <person name="Treitli S.C."/>
            <person name="Pyrih J."/>
            <person name="Halakuc P."/>
            <person name="Pipaliya S.V."/>
            <person name="Vacek V."/>
            <person name="Brzon O."/>
            <person name="Soukal P."/>
            <person name="Eme L."/>
            <person name="Dacks J.B."/>
            <person name="Karnkowska A."/>
            <person name="Elias M."/>
            <person name="Hampl V."/>
        </authorList>
    </citation>
    <scope>NUCLEOTIDE SEQUENCE</scope>
    <source>
        <strain evidence="2">RCP-MX</strain>
    </source>
</reference>
<feature type="region of interest" description="Disordered" evidence="1">
    <location>
        <begin position="71"/>
        <end position="90"/>
    </location>
</feature>
<accession>A0ABQ8U5M4</accession>
<dbReference type="Proteomes" id="UP001141327">
    <property type="component" value="Unassembled WGS sequence"/>
</dbReference>
<organism evidence="2 3">
    <name type="scientific">Paratrimastix pyriformis</name>
    <dbReference type="NCBI Taxonomy" id="342808"/>
    <lineage>
        <taxon>Eukaryota</taxon>
        <taxon>Metamonada</taxon>
        <taxon>Preaxostyla</taxon>
        <taxon>Paratrimastigidae</taxon>
        <taxon>Paratrimastix</taxon>
    </lineage>
</organism>
<feature type="compositionally biased region" description="Basic and acidic residues" evidence="1">
    <location>
        <begin position="74"/>
        <end position="90"/>
    </location>
</feature>
<gene>
    <name evidence="2" type="ORF">PAPYR_10584</name>
</gene>
<keyword evidence="3" id="KW-1185">Reference proteome</keyword>
<comment type="caution">
    <text evidence="2">The sequence shown here is derived from an EMBL/GenBank/DDBJ whole genome shotgun (WGS) entry which is preliminary data.</text>
</comment>